<keyword evidence="6" id="KW-1185">Reference proteome</keyword>
<accession>A0AAV0ZA80</accession>
<feature type="repeat" description="PPR" evidence="2">
    <location>
        <begin position="227"/>
        <end position="261"/>
    </location>
</feature>
<feature type="repeat" description="PPR" evidence="2">
    <location>
        <begin position="122"/>
        <end position="156"/>
    </location>
</feature>
<dbReference type="PROSITE" id="PS51375">
    <property type="entry name" value="PPR"/>
    <property type="match status" value="9"/>
</dbReference>
<feature type="repeat" description="PPR" evidence="2">
    <location>
        <begin position="192"/>
        <end position="226"/>
    </location>
</feature>
<organism evidence="5 6">
    <name type="scientific">Vicia faba</name>
    <name type="common">Broad bean</name>
    <name type="synonym">Faba vulgaris</name>
    <dbReference type="NCBI Taxonomy" id="3906"/>
    <lineage>
        <taxon>Eukaryota</taxon>
        <taxon>Viridiplantae</taxon>
        <taxon>Streptophyta</taxon>
        <taxon>Embryophyta</taxon>
        <taxon>Tracheophyta</taxon>
        <taxon>Spermatophyta</taxon>
        <taxon>Magnoliopsida</taxon>
        <taxon>eudicotyledons</taxon>
        <taxon>Gunneridae</taxon>
        <taxon>Pentapetalae</taxon>
        <taxon>rosids</taxon>
        <taxon>fabids</taxon>
        <taxon>Fabales</taxon>
        <taxon>Fabaceae</taxon>
        <taxon>Papilionoideae</taxon>
        <taxon>50 kb inversion clade</taxon>
        <taxon>NPAAA clade</taxon>
        <taxon>Hologalegina</taxon>
        <taxon>IRL clade</taxon>
        <taxon>Fabeae</taxon>
        <taxon>Vicia</taxon>
    </lineage>
</organism>
<evidence type="ECO:0000256" key="1">
    <source>
        <dbReference type="ARBA" id="ARBA00022737"/>
    </source>
</evidence>
<feature type="repeat" description="PPR" evidence="2">
    <location>
        <begin position="262"/>
        <end position="296"/>
    </location>
</feature>
<dbReference type="AlphaFoldDB" id="A0AAV0ZA80"/>
<feature type="repeat" description="PPR" evidence="2">
    <location>
        <begin position="367"/>
        <end position="401"/>
    </location>
</feature>
<dbReference type="InterPro" id="IPR036291">
    <property type="entry name" value="NAD(P)-bd_dom_sf"/>
</dbReference>
<dbReference type="InterPro" id="IPR044719">
    <property type="entry name" value="TIC62"/>
</dbReference>
<dbReference type="InterPro" id="IPR011990">
    <property type="entry name" value="TPR-like_helical_dom_sf"/>
</dbReference>
<gene>
    <name evidence="5" type="ORF">VFH_I159880</name>
</gene>
<dbReference type="Gene3D" id="1.25.40.10">
    <property type="entry name" value="Tetratricopeptide repeat domain"/>
    <property type="match status" value="5"/>
</dbReference>
<sequence>MESNLDSFCRQFLITLSPSFVAHALRSLNNHHTALRFFTWASHQRNYSHSLDCYASLINLLLSPSTTTTSAALNVFAELQRSRLPLTSPSANSLIKSFGNAGLVNELLLVLRGMNEQNIHPTLFTYNSLLNGLVGSSFIESAERVFVAMKEGRIKPDVVTYNTLIKGYCKIGKTRKATEMVREMEVINLEPDVVTYMTIMQACYSEGDVDCCLSLYHEMEDKGFQVPSHCYTFLICGLCKTGKVLEAYALFENMLRNGCKGNKAVYTALIDCYGKSGNSDGALRLFERMKMDGIEPDEVTYGAIVNGLCKSGRLEEALGYFRFCNENVVVVNAVFYSSLIDGLGKEGRVDEAEKVFDEMAEKGCLPDSYCYNALIDGLCKCGRIADALVLFKRMECDGCEHTVYTFTILISELFRVHRNEEAVKMWDLMIDKGITPNVACFRALSIGMCLSGVLLNIKMIRRSWMSSIKNLNSSLEFQAPLDFNLFVAFVDVSPEETVQKNAFERFKDVDESSSFKEARALAETAMPARLYPMAYSSCMKKVLDSNKNAAVLDNRMFLVFSPAVEKLEIVECDLEKPNQIGSALGNASTVICTIGASEKEIFDITGPCRIDYKATKNLVDAATVAKVNHFILVTSLGTNKFGFPAAILNLFWGVLIWKRKAEEALLASGIPYTIVRPGGMERPTDAYKEKHNVTLSTEDTLFGGQVSNLQVAELMATMAKNPDLSYCKIVEVIAETTAPLTPAEKLLTTIPSQRPYVSPPKKPDTATVSNPGPPDNVVAEVLSIAPEIETEQPKPVAKTEQPLSPYTAYDDLKPPSSPSPTKPSEKKQINISDAVPTPISSDTPGSIQEIDGISQTTSSSKVKESLSPYAAYPDLKPPSSPSPSVPTTSISKIDTVVSSNGAAQLSVEDTPKDDGQPLHEPKSRPLSPYAMYEDLKPPASPSPSFRKS</sequence>
<dbReference type="Pfam" id="PF01535">
    <property type="entry name" value="PPR"/>
    <property type="match status" value="1"/>
</dbReference>
<dbReference type="Pfam" id="PF13460">
    <property type="entry name" value="NAD_binding_10"/>
    <property type="match status" value="1"/>
</dbReference>
<dbReference type="NCBIfam" id="TIGR00756">
    <property type="entry name" value="PPR"/>
    <property type="match status" value="9"/>
</dbReference>
<dbReference type="EMBL" id="OX451735">
    <property type="protein sequence ID" value="CAI8594811.1"/>
    <property type="molecule type" value="Genomic_DNA"/>
</dbReference>
<keyword evidence="1" id="KW-0677">Repeat</keyword>
<feature type="repeat" description="PPR" evidence="2">
    <location>
        <begin position="297"/>
        <end position="331"/>
    </location>
</feature>
<dbReference type="SUPFAM" id="SSF51735">
    <property type="entry name" value="NAD(P)-binding Rossmann-fold domains"/>
    <property type="match status" value="1"/>
</dbReference>
<feature type="repeat" description="PPR" evidence="2">
    <location>
        <begin position="402"/>
        <end position="436"/>
    </location>
</feature>
<dbReference type="Pfam" id="PF13812">
    <property type="entry name" value="PPR_3"/>
    <property type="match status" value="2"/>
</dbReference>
<evidence type="ECO:0000256" key="3">
    <source>
        <dbReference type="SAM" id="MobiDB-lite"/>
    </source>
</evidence>
<feature type="compositionally biased region" description="Basic and acidic residues" evidence="3">
    <location>
        <begin position="909"/>
        <end position="923"/>
    </location>
</feature>
<evidence type="ECO:0000313" key="5">
    <source>
        <dbReference type="EMBL" id="CAI8594811.1"/>
    </source>
</evidence>
<dbReference type="PANTHER" id="PTHR47285">
    <property type="entry name" value="PROTEIN TIC 62, CHLOROPLASTIC"/>
    <property type="match status" value="1"/>
</dbReference>
<protein>
    <recommendedName>
        <fullName evidence="4">NAD(P)-binding domain-containing protein</fullName>
    </recommendedName>
</protein>
<dbReference type="SUPFAM" id="SSF81901">
    <property type="entry name" value="HCP-like"/>
    <property type="match status" value="1"/>
</dbReference>
<dbReference type="Pfam" id="PF13041">
    <property type="entry name" value="PPR_2"/>
    <property type="match status" value="3"/>
</dbReference>
<feature type="region of interest" description="Disordered" evidence="3">
    <location>
        <begin position="751"/>
        <end position="948"/>
    </location>
</feature>
<name>A0AAV0ZA80_VICFA</name>
<dbReference type="Gene3D" id="3.40.50.720">
    <property type="entry name" value="NAD(P)-binding Rossmann-like Domain"/>
    <property type="match status" value="1"/>
</dbReference>
<feature type="domain" description="NAD(P)-binding" evidence="4">
    <location>
        <begin position="563"/>
        <end position="722"/>
    </location>
</feature>
<evidence type="ECO:0000259" key="4">
    <source>
        <dbReference type="Pfam" id="PF13460"/>
    </source>
</evidence>
<dbReference type="PANTHER" id="PTHR47285:SF1">
    <property type="entry name" value="PROTEIN TIC 62, CHLOROPLASTIC"/>
    <property type="match status" value="1"/>
</dbReference>
<dbReference type="InterPro" id="IPR002885">
    <property type="entry name" value="PPR_rpt"/>
</dbReference>
<dbReference type="CDD" id="cd05243">
    <property type="entry name" value="SDR_a5"/>
    <property type="match status" value="1"/>
</dbReference>
<feature type="compositionally biased region" description="Pro residues" evidence="3">
    <location>
        <begin position="875"/>
        <end position="884"/>
    </location>
</feature>
<dbReference type="Proteomes" id="UP001157006">
    <property type="component" value="Chromosome 1S"/>
</dbReference>
<feature type="repeat" description="PPR" evidence="2">
    <location>
        <begin position="157"/>
        <end position="191"/>
    </location>
</feature>
<evidence type="ECO:0000256" key="2">
    <source>
        <dbReference type="PROSITE-ProRule" id="PRU00708"/>
    </source>
</evidence>
<evidence type="ECO:0000313" key="6">
    <source>
        <dbReference type="Proteomes" id="UP001157006"/>
    </source>
</evidence>
<reference evidence="5 6" key="1">
    <citation type="submission" date="2023-01" db="EMBL/GenBank/DDBJ databases">
        <authorList>
            <person name="Kreplak J."/>
        </authorList>
    </citation>
    <scope>NUCLEOTIDE SEQUENCE [LARGE SCALE GENOMIC DNA]</scope>
</reference>
<feature type="compositionally biased region" description="Polar residues" evidence="3">
    <location>
        <begin position="890"/>
        <end position="903"/>
    </location>
</feature>
<feature type="repeat" description="PPR" evidence="2">
    <location>
        <begin position="332"/>
        <end position="366"/>
    </location>
</feature>
<dbReference type="InterPro" id="IPR016040">
    <property type="entry name" value="NAD(P)-bd_dom"/>
</dbReference>
<proteinExistence type="predicted"/>